<dbReference type="EMBL" id="CAJNOU010005924">
    <property type="protein sequence ID" value="CAF1492140.1"/>
    <property type="molecule type" value="Genomic_DNA"/>
</dbReference>
<proteinExistence type="predicted"/>
<organism evidence="3 5">
    <name type="scientific">Rotaria sordida</name>
    <dbReference type="NCBI Taxonomy" id="392033"/>
    <lineage>
        <taxon>Eukaryota</taxon>
        <taxon>Metazoa</taxon>
        <taxon>Spiralia</taxon>
        <taxon>Gnathifera</taxon>
        <taxon>Rotifera</taxon>
        <taxon>Eurotatoria</taxon>
        <taxon>Bdelloidea</taxon>
        <taxon>Philodinida</taxon>
        <taxon>Philodinidae</taxon>
        <taxon>Rotaria</taxon>
    </lineage>
</organism>
<gene>
    <name evidence="2" type="ORF">PYM288_LOCUS35020</name>
    <name evidence="1" type="ORF">RFH988_LOCUS33080</name>
    <name evidence="4" type="ORF">SEV965_LOCUS35631</name>
    <name evidence="3" type="ORF">ZHD862_LOCUS35369</name>
</gene>
<evidence type="ECO:0000313" key="5">
    <source>
        <dbReference type="Proteomes" id="UP000663864"/>
    </source>
</evidence>
<reference evidence="3" key="1">
    <citation type="submission" date="2021-02" db="EMBL/GenBank/DDBJ databases">
        <authorList>
            <person name="Nowell W R."/>
        </authorList>
    </citation>
    <scope>NUCLEOTIDE SEQUENCE</scope>
</reference>
<evidence type="ECO:0000313" key="2">
    <source>
        <dbReference type="EMBL" id="CAF1407695.1"/>
    </source>
</evidence>
<name>A0A815PTN2_9BILA</name>
<dbReference type="Proteomes" id="UP000663882">
    <property type="component" value="Unassembled WGS sequence"/>
</dbReference>
<dbReference type="EMBL" id="CAJNOH010005733">
    <property type="protein sequence ID" value="CAF1407695.1"/>
    <property type="molecule type" value="Genomic_DNA"/>
</dbReference>
<sequence length="38" mass="4307">ELVKELGVPLSPKAKLNEIQGKLSKRRAFQNVTKLEML</sequence>
<dbReference type="EMBL" id="CAJNOT010005031">
    <property type="protein sequence ID" value="CAF1453338.1"/>
    <property type="molecule type" value="Genomic_DNA"/>
</dbReference>
<dbReference type="EMBL" id="CAJNOO010004044">
    <property type="protein sequence ID" value="CAF1365962.1"/>
    <property type="molecule type" value="Genomic_DNA"/>
</dbReference>
<comment type="caution">
    <text evidence="3">The sequence shown here is derived from an EMBL/GenBank/DDBJ whole genome shotgun (WGS) entry which is preliminary data.</text>
</comment>
<dbReference type="AlphaFoldDB" id="A0A815PTN2"/>
<protein>
    <submittedName>
        <fullName evidence="3">Uncharacterized protein</fullName>
    </submittedName>
</protein>
<feature type="non-terminal residue" evidence="3">
    <location>
        <position position="1"/>
    </location>
</feature>
<dbReference type="Proteomes" id="UP000663854">
    <property type="component" value="Unassembled WGS sequence"/>
</dbReference>
<evidence type="ECO:0000313" key="3">
    <source>
        <dbReference type="EMBL" id="CAF1453338.1"/>
    </source>
</evidence>
<evidence type="ECO:0000313" key="4">
    <source>
        <dbReference type="EMBL" id="CAF1492140.1"/>
    </source>
</evidence>
<accession>A0A815PTN2</accession>
<dbReference type="Proteomes" id="UP000663864">
    <property type="component" value="Unassembled WGS sequence"/>
</dbReference>
<evidence type="ECO:0000313" key="1">
    <source>
        <dbReference type="EMBL" id="CAF1365962.1"/>
    </source>
</evidence>
<dbReference type="Proteomes" id="UP000663889">
    <property type="component" value="Unassembled WGS sequence"/>
</dbReference>